<protein>
    <submittedName>
        <fullName evidence="1">Uncharacterized protein</fullName>
    </submittedName>
</protein>
<sequence length="955" mass="104108">MSPHQQQQQYQQDFPPPPHAYPHPQQVPPDFNANASGETMDSRKRKTYTGQEELNTNHSNMTGSPYSYLPPGGGAQGYPYFQASHPPPYPGPQLGTTSSTSPTLPFPPNNASSSSAANNANANAGGSGSPTGPPTFVACTKCRHRKIKCGGQRPICENCEKKGLECVFDVVVKRRGPDKQPGGRMKKRGGSGHALGRSGSGEVLTAAAVGGEPPYLPTNTGPSENMVKAEYHQPGSIGAGVITPHPGHTTSPADVKPLGLPSSQEARPYWETGHQHQLVGSASMHPAPSSAGVGGGLHLLSHSPETITTGTAFSSSMPPRALPPAQGYSSVPAAQQGYHQHQPLPQGYQHLSTQIPHPGQGLSHHVPLQGYTAKQEYSGPSMIVPEHARDVTGSQHHHQQFQGLPPSQQQHGMPYRVTSSELAHHDMGYVYHPSAPQLPPQPHEQMYAQPTAYPLPPAPYNHHPPSSQQQAPMRGGGAVPSRTPSIPQEYRTAESTPSVLELSRPTSSSHAHPYGYGQTIHLEYAPYGMRQPGQGGRNGNDANAWQDGREVWSPSVVGKLGMADLVTGYDPVQHIAAGANVGLGLTVRSNSSNLHSENGDVSEEENQNGSFQLIQHPDYTNGHGQMVHGEEAFTHGLVLERLPNTEYARESDWVWMTGLFSTNRAEGIRMLDTELRFFFDMNMQWFQYFNRSLFFATLYHEVDRYEIQPALILSMLAITTLVKSAHQGPNAVGKQNAVTFADAARAMIQQSIVANKVDPTLAQAALVLMAFEFYPYPQHSFDRTVSAIHLFDSIAHMFQLLACDVSDERVSIFIPNAVPVLTLEAGGSPQNGNPAATREEIVRSSHEAEEQEEIKELIKWSPRPQWPVHWSVAQVRQDEARRMCWTASSMVANFSLWTHTLGLQPLDLYMSNPANVSQVLKLFFCSVIDLLSQYALFFPAEPLLVNKDPVVSWTT</sequence>
<keyword evidence="2" id="KW-1185">Reference proteome</keyword>
<proteinExistence type="predicted"/>
<dbReference type="EMBL" id="JASBWV010000014">
    <property type="protein sequence ID" value="KAJ9122817.1"/>
    <property type="molecule type" value="Genomic_DNA"/>
</dbReference>
<gene>
    <name evidence="1" type="ORF">QFC24_004248</name>
</gene>
<accession>A0ACC2XHS2</accession>
<evidence type="ECO:0000313" key="1">
    <source>
        <dbReference type="EMBL" id="KAJ9122817.1"/>
    </source>
</evidence>
<comment type="caution">
    <text evidence="1">The sequence shown here is derived from an EMBL/GenBank/DDBJ whole genome shotgun (WGS) entry which is preliminary data.</text>
</comment>
<organism evidence="1 2">
    <name type="scientific">Naganishia onofrii</name>
    <dbReference type="NCBI Taxonomy" id="1851511"/>
    <lineage>
        <taxon>Eukaryota</taxon>
        <taxon>Fungi</taxon>
        <taxon>Dikarya</taxon>
        <taxon>Basidiomycota</taxon>
        <taxon>Agaricomycotina</taxon>
        <taxon>Tremellomycetes</taxon>
        <taxon>Filobasidiales</taxon>
        <taxon>Filobasidiaceae</taxon>
        <taxon>Naganishia</taxon>
    </lineage>
</organism>
<reference evidence="1" key="1">
    <citation type="submission" date="2023-04" db="EMBL/GenBank/DDBJ databases">
        <title>Draft Genome sequencing of Naganishia species isolated from polar environments using Oxford Nanopore Technology.</title>
        <authorList>
            <person name="Leo P."/>
            <person name="Venkateswaran K."/>
        </authorList>
    </citation>
    <scope>NUCLEOTIDE SEQUENCE</scope>
    <source>
        <strain evidence="1">DBVPG 5303</strain>
    </source>
</reference>
<name>A0ACC2XHS2_9TREE</name>
<dbReference type="Proteomes" id="UP001234202">
    <property type="component" value="Unassembled WGS sequence"/>
</dbReference>
<evidence type="ECO:0000313" key="2">
    <source>
        <dbReference type="Proteomes" id="UP001234202"/>
    </source>
</evidence>